<evidence type="ECO:0000313" key="1">
    <source>
        <dbReference type="EMBL" id="MBP1081359.1"/>
    </source>
</evidence>
<dbReference type="EMBL" id="JAFDST010000002">
    <property type="protein sequence ID" value="MBP1081359.1"/>
    <property type="molecule type" value="Genomic_DNA"/>
</dbReference>
<dbReference type="Proteomes" id="UP000674416">
    <property type="component" value="Unassembled WGS sequence"/>
</dbReference>
<accession>A0ABS4CWE5</accession>
<sequence>MFFYLLDFIWLMLLTVAVKGAMNVLGGHFSK</sequence>
<proteinExistence type="predicted"/>
<gene>
    <name evidence="1" type="ORF">JOC74_001852</name>
</gene>
<evidence type="ECO:0000313" key="2">
    <source>
        <dbReference type="Proteomes" id="UP000674416"/>
    </source>
</evidence>
<organism evidence="1 2">
    <name type="scientific">Bacillus capparidis</name>
    <dbReference type="NCBI Taxonomy" id="1840411"/>
    <lineage>
        <taxon>Bacteria</taxon>
        <taxon>Bacillati</taxon>
        <taxon>Bacillota</taxon>
        <taxon>Bacilli</taxon>
        <taxon>Bacillales</taxon>
        <taxon>Bacillaceae</taxon>
        <taxon>Bacillus</taxon>
    </lineage>
</organism>
<comment type="caution">
    <text evidence="1">The sequence shown here is derived from an EMBL/GenBank/DDBJ whole genome shotgun (WGS) entry which is preliminary data.</text>
</comment>
<protein>
    <submittedName>
        <fullName evidence="1">Uncharacterized protein</fullName>
    </submittedName>
</protein>
<name>A0ABS4CWE5_9BACI</name>
<keyword evidence="2" id="KW-1185">Reference proteome</keyword>
<reference evidence="1 2" key="1">
    <citation type="submission" date="2021-01" db="EMBL/GenBank/DDBJ databases">
        <title>Genomic Encyclopedia of Type Strains, Phase IV (KMG-IV): sequencing the most valuable type-strain genomes for metagenomic binning, comparative biology and taxonomic classification.</title>
        <authorList>
            <person name="Goeker M."/>
        </authorList>
    </citation>
    <scope>NUCLEOTIDE SEQUENCE [LARGE SCALE GENOMIC DNA]</scope>
    <source>
        <strain evidence="1 2">DSM 103394</strain>
    </source>
</reference>